<dbReference type="InterPro" id="IPR036894">
    <property type="entry name" value="YbaB-like_sf"/>
</dbReference>
<reference evidence="2 3" key="1">
    <citation type="journal article" date="2019" name="Int. J. Syst. Evol. Microbiol.">
        <title>The Global Catalogue of Microorganisms (GCM) 10K type strain sequencing project: providing services to taxonomists for standard genome sequencing and annotation.</title>
        <authorList>
            <consortium name="The Broad Institute Genomics Platform"/>
            <consortium name="The Broad Institute Genome Sequencing Center for Infectious Disease"/>
            <person name="Wu L."/>
            <person name="Ma J."/>
        </authorList>
    </citation>
    <scope>NUCLEOTIDE SEQUENCE [LARGE SCALE GENOMIC DNA]</scope>
    <source>
        <strain evidence="2 3">JCM 6833</strain>
    </source>
</reference>
<sequence>MADFSGAELDRMLTDARKTLESMRKGGEADRPAAAAGAAGSGTAGRGGTPVEGAGQAADGRVRATVVAGGRLKSVDLDPRAMRLASAELGEQIVVAVNAALDDLRTKAAGAATGESVDTDALGKQVEEIQNQGLRQMELITQALNDTIAKIGNPRR</sequence>
<keyword evidence="3" id="KW-1185">Reference proteome</keyword>
<dbReference type="EMBL" id="BAAATD010000008">
    <property type="protein sequence ID" value="GAA2615748.1"/>
    <property type="molecule type" value="Genomic_DNA"/>
</dbReference>
<dbReference type="SUPFAM" id="SSF82607">
    <property type="entry name" value="YbaB-like"/>
    <property type="match status" value="1"/>
</dbReference>
<evidence type="ECO:0000313" key="2">
    <source>
        <dbReference type="EMBL" id="GAA2615748.1"/>
    </source>
</evidence>
<feature type="region of interest" description="Disordered" evidence="1">
    <location>
        <begin position="15"/>
        <end position="60"/>
    </location>
</feature>
<evidence type="ECO:0008006" key="4">
    <source>
        <dbReference type="Google" id="ProtNLM"/>
    </source>
</evidence>
<organism evidence="2 3">
    <name type="scientific">Actinomadura fulvescens</name>
    <dbReference type="NCBI Taxonomy" id="46160"/>
    <lineage>
        <taxon>Bacteria</taxon>
        <taxon>Bacillati</taxon>
        <taxon>Actinomycetota</taxon>
        <taxon>Actinomycetes</taxon>
        <taxon>Streptosporangiales</taxon>
        <taxon>Thermomonosporaceae</taxon>
        <taxon>Actinomadura</taxon>
    </lineage>
</organism>
<gene>
    <name evidence="2" type="ORF">GCM10010411_58480</name>
</gene>
<feature type="compositionally biased region" description="Basic and acidic residues" evidence="1">
    <location>
        <begin position="15"/>
        <end position="31"/>
    </location>
</feature>
<dbReference type="RefSeq" id="WP_344545670.1">
    <property type="nucleotide sequence ID" value="NZ_BAAATD010000008.1"/>
</dbReference>
<protein>
    <recommendedName>
        <fullName evidence="4">YbaB/EbfC family nucleoid-associated protein</fullName>
    </recommendedName>
</protein>
<accession>A0ABN3Q4E1</accession>
<comment type="caution">
    <text evidence="2">The sequence shown here is derived from an EMBL/GenBank/DDBJ whole genome shotgun (WGS) entry which is preliminary data.</text>
</comment>
<proteinExistence type="predicted"/>
<name>A0ABN3Q4E1_9ACTN</name>
<dbReference type="Gene3D" id="3.30.1310.10">
    <property type="entry name" value="Nucleoid-associated protein YbaB-like domain"/>
    <property type="match status" value="1"/>
</dbReference>
<feature type="compositionally biased region" description="Gly residues" evidence="1">
    <location>
        <begin position="39"/>
        <end position="50"/>
    </location>
</feature>
<dbReference type="Pfam" id="PF02575">
    <property type="entry name" value="YbaB_DNA_bd"/>
    <property type="match status" value="1"/>
</dbReference>
<dbReference type="InterPro" id="IPR004401">
    <property type="entry name" value="YbaB/EbfC"/>
</dbReference>
<evidence type="ECO:0000313" key="3">
    <source>
        <dbReference type="Proteomes" id="UP001501509"/>
    </source>
</evidence>
<evidence type="ECO:0000256" key="1">
    <source>
        <dbReference type="SAM" id="MobiDB-lite"/>
    </source>
</evidence>
<dbReference type="Proteomes" id="UP001501509">
    <property type="component" value="Unassembled WGS sequence"/>
</dbReference>